<dbReference type="PANTHER" id="PTHR23090">
    <property type="entry name" value="NH 3 /GLUTAMINE-DEPENDENT NAD + SYNTHETASE"/>
    <property type="match status" value="1"/>
</dbReference>
<dbReference type="EC" id="6.3.5.1" evidence="7 8"/>
<dbReference type="InterPro" id="IPR003694">
    <property type="entry name" value="NAD_synthase"/>
</dbReference>
<keyword evidence="3 7" id="KW-0436">Ligase</keyword>
<evidence type="ECO:0000313" key="12">
    <source>
        <dbReference type="Proteomes" id="UP000886812"/>
    </source>
</evidence>
<dbReference type="Gene3D" id="3.40.50.620">
    <property type="entry name" value="HUPs"/>
    <property type="match status" value="1"/>
</dbReference>
<dbReference type="CDD" id="cd07570">
    <property type="entry name" value="GAT_Gln-NAD-synth"/>
    <property type="match status" value="1"/>
</dbReference>
<dbReference type="HAMAP" id="MF_02090">
    <property type="entry name" value="NadE_glutamine_dep"/>
    <property type="match status" value="1"/>
</dbReference>
<name>A0A9D1NKG0_9BACT</name>
<evidence type="ECO:0000256" key="1">
    <source>
        <dbReference type="ARBA" id="ARBA00005188"/>
    </source>
</evidence>
<feature type="active site" description="Proton acceptor; for glutaminase activity" evidence="7">
    <location>
        <position position="46"/>
    </location>
</feature>
<comment type="caution">
    <text evidence="7">Lacks conserved residue(s) required for the propagation of feature annotation.</text>
</comment>
<dbReference type="SUPFAM" id="SSF52402">
    <property type="entry name" value="Adenine nucleotide alpha hydrolases-like"/>
    <property type="match status" value="1"/>
</dbReference>
<feature type="binding site" evidence="7">
    <location>
        <begin position="483"/>
        <end position="486"/>
    </location>
    <ligand>
        <name>deamido-NAD(+)</name>
        <dbReference type="ChEBI" id="CHEBI:58437"/>
        <note>ligand shared between two neighboring subunits</note>
    </ligand>
</feature>
<feature type="binding site" evidence="7">
    <location>
        <position position="478"/>
    </location>
    <ligand>
        <name>deamido-NAD(+)</name>
        <dbReference type="ChEBI" id="CHEBI:58437"/>
        <note>ligand shared between two neighboring subunits</note>
    </ligand>
</feature>
<feature type="active site" description="For glutaminase activity" evidence="7">
    <location>
        <position position="115"/>
    </location>
</feature>
<dbReference type="CDD" id="cd00553">
    <property type="entry name" value="NAD_synthase"/>
    <property type="match status" value="1"/>
</dbReference>
<comment type="caution">
    <text evidence="11">The sequence shown here is derived from an EMBL/GenBank/DDBJ whole genome shotgun (WGS) entry which is preliminary data.</text>
</comment>
<feature type="binding site" evidence="7">
    <location>
        <begin position="363"/>
        <end position="370"/>
    </location>
    <ligand>
        <name>ATP</name>
        <dbReference type="ChEBI" id="CHEBI:30616"/>
    </ligand>
</feature>
<evidence type="ECO:0000256" key="3">
    <source>
        <dbReference type="ARBA" id="ARBA00022598"/>
    </source>
</evidence>
<feature type="binding site" evidence="7">
    <location>
        <position position="611"/>
    </location>
    <ligand>
        <name>deamido-NAD(+)</name>
        <dbReference type="ChEBI" id="CHEBI:58437"/>
        <note>ligand shared between two neighboring subunits</note>
    </ligand>
</feature>
<dbReference type="Proteomes" id="UP000886812">
    <property type="component" value="Unassembled WGS sequence"/>
</dbReference>
<comment type="pathway">
    <text evidence="1 7 8">Cofactor biosynthesis; NAD(+) biosynthesis; NAD(+) from deamido-NAD(+) (L-Gln route): step 1/1.</text>
</comment>
<feature type="domain" description="CN hydrolase" evidence="10">
    <location>
        <begin position="6"/>
        <end position="273"/>
    </location>
</feature>
<gene>
    <name evidence="7" type="primary">nadE</name>
    <name evidence="11" type="ORF">IAC75_06795</name>
</gene>
<keyword evidence="5 7" id="KW-0067">ATP-binding</keyword>
<dbReference type="InterPro" id="IPR036526">
    <property type="entry name" value="C-N_Hydrolase_sf"/>
</dbReference>
<feature type="binding site" evidence="7">
    <location>
        <position position="206"/>
    </location>
    <ligand>
        <name>L-glutamine</name>
        <dbReference type="ChEBI" id="CHEBI:58359"/>
    </ligand>
</feature>
<evidence type="ECO:0000256" key="9">
    <source>
        <dbReference type="RuleBase" id="RU003811"/>
    </source>
</evidence>
<dbReference type="EMBL" id="DVOG01000181">
    <property type="protein sequence ID" value="HIV04832.1"/>
    <property type="molecule type" value="Genomic_DNA"/>
</dbReference>
<proteinExistence type="inferred from homology"/>
<dbReference type="InterPro" id="IPR014729">
    <property type="entry name" value="Rossmann-like_a/b/a_fold"/>
</dbReference>
<dbReference type="GO" id="GO:0005524">
    <property type="term" value="F:ATP binding"/>
    <property type="evidence" value="ECO:0007669"/>
    <property type="project" value="UniProtKB-UniRule"/>
</dbReference>
<reference evidence="11" key="2">
    <citation type="journal article" date="2021" name="PeerJ">
        <title>Extensive microbial diversity within the chicken gut microbiome revealed by metagenomics and culture.</title>
        <authorList>
            <person name="Gilroy R."/>
            <person name="Ravi A."/>
            <person name="Getino M."/>
            <person name="Pursley I."/>
            <person name="Horton D.L."/>
            <person name="Alikhan N.F."/>
            <person name="Baker D."/>
            <person name="Gharbi K."/>
            <person name="Hall N."/>
            <person name="Watson M."/>
            <person name="Adriaenssens E.M."/>
            <person name="Foster-Nyarko E."/>
            <person name="Jarju S."/>
            <person name="Secka A."/>
            <person name="Antonio M."/>
            <person name="Oren A."/>
            <person name="Chaudhuri R.R."/>
            <person name="La Ragione R."/>
            <person name="Hildebrand F."/>
            <person name="Pallen M.J."/>
        </authorList>
    </citation>
    <scope>NUCLEOTIDE SEQUENCE</scope>
    <source>
        <strain evidence="11">10669</strain>
    </source>
</reference>
<dbReference type="GO" id="GO:0004359">
    <property type="term" value="F:glutaminase activity"/>
    <property type="evidence" value="ECO:0007669"/>
    <property type="project" value="InterPro"/>
</dbReference>
<dbReference type="GO" id="GO:0003952">
    <property type="term" value="F:NAD+ synthase (glutamine-hydrolyzing) activity"/>
    <property type="evidence" value="ECO:0007669"/>
    <property type="project" value="UniProtKB-UniRule"/>
</dbReference>
<evidence type="ECO:0000256" key="2">
    <source>
        <dbReference type="ARBA" id="ARBA00007145"/>
    </source>
</evidence>
<evidence type="ECO:0000259" key="10">
    <source>
        <dbReference type="PROSITE" id="PS50263"/>
    </source>
</evidence>
<feature type="binding site" evidence="7">
    <location>
        <position position="200"/>
    </location>
    <ligand>
        <name>L-glutamine</name>
        <dbReference type="ChEBI" id="CHEBI:58359"/>
    </ligand>
</feature>
<comment type="catalytic activity">
    <reaction evidence="7 8">
        <text>deamido-NAD(+) + L-glutamine + ATP + H2O = L-glutamate + AMP + diphosphate + NAD(+) + H(+)</text>
        <dbReference type="Rhea" id="RHEA:24384"/>
        <dbReference type="ChEBI" id="CHEBI:15377"/>
        <dbReference type="ChEBI" id="CHEBI:15378"/>
        <dbReference type="ChEBI" id="CHEBI:29985"/>
        <dbReference type="ChEBI" id="CHEBI:30616"/>
        <dbReference type="ChEBI" id="CHEBI:33019"/>
        <dbReference type="ChEBI" id="CHEBI:57540"/>
        <dbReference type="ChEBI" id="CHEBI:58359"/>
        <dbReference type="ChEBI" id="CHEBI:58437"/>
        <dbReference type="ChEBI" id="CHEBI:456215"/>
        <dbReference type="EC" id="6.3.5.1"/>
    </reaction>
</comment>
<evidence type="ECO:0000256" key="7">
    <source>
        <dbReference type="HAMAP-Rule" id="MF_02090"/>
    </source>
</evidence>
<comment type="similarity">
    <text evidence="2 7 8">In the C-terminal section; belongs to the NAD synthetase family.</text>
</comment>
<protein>
    <recommendedName>
        <fullName evidence="7 8">Glutamine-dependent NAD(+) synthetase</fullName>
        <ecNumber evidence="7 8">6.3.5.1</ecNumber>
    </recommendedName>
    <alternativeName>
        <fullName evidence="7 8">NAD(+) synthase [glutamine-hydrolyzing]</fullName>
    </alternativeName>
</protein>
<dbReference type="PANTHER" id="PTHR23090:SF9">
    <property type="entry name" value="GLUTAMINE-DEPENDENT NAD(+) SYNTHETASE"/>
    <property type="match status" value="1"/>
</dbReference>
<dbReference type="GO" id="GO:0005737">
    <property type="term" value="C:cytoplasm"/>
    <property type="evidence" value="ECO:0007669"/>
    <property type="project" value="InterPro"/>
</dbReference>
<evidence type="ECO:0000256" key="8">
    <source>
        <dbReference type="PIRNR" id="PIRNR006630"/>
    </source>
</evidence>
<evidence type="ECO:0000256" key="5">
    <source>
        <dbReference type="ARBA" id="ARBA00022840"/>
    </source>
</evidence>
<dbReference type="InterPro" id="IPR003010">
    <property type="entry name" value="C-N_Hydrolase"/>
</dbReference>
<organism evidence="11 12">
    <name type="scientific">Candidatus Spyradosoma merdigallinarum</name>
    <dbReference type="NCBI Taxonomy" id="2840950"/>
    <lineage>
        <taxon>Bacteria</taxon>
        <taxon>Pseudomonadati</taxon>
        <taxon>Verrucomicrobiota</taxon>
        <taxon>Opitutia</taxon>
        <taxon>Opitutia incertae sedis</taxon>
        <taxon>Candidatus Spyradosoma</taxon>
    </lineage>
</organism>
<comment type="function">
    <text evidence="7">Catalyzes the ATP-dependent amidation of deamido-NAD to form NAD. Uses L-glutamine as a nitrogen source.</text>
</comment>
<dbReference type="InterPro" id="IPR014445">
    <property type="entry name" value="Gln-dep_NAD_synthase"/>
</dbReference>
<sequence length="649" mass="70378">MDFGLVKIAAASPALRLANVPANVCEIGAMMNRAAAQHAAIVAFPELSLTGYSCGDLFFQTELLRESEQGLRALAKITAAADITAIVGAPLLIRQRVYNCAVVLGGGMILGVVPKSHLPNTREFYERRWFAPAGELPVSEIEIADCGYAVPVGTDLIFENKYFRECAFGAEICEDLWVAEPPSGKLAPAGAPLIFNLSASSEVVGKTRFRRALVETQSARCIAAYVYAGAGAGESSTDVVYAGECFIAQNGEMLAASEKFSREGALIFAQADIGLLAHRRRTNAEFLASGTRGEASAFRRVHFPLPSSHTEFDAEISGKISRTPFVPAEPELERECCREAFEIQVAGLMRRLEHTKAKNVVLGVSGGLDSTLAILVAKEAFARLGLDPAGIRGYSLPGPGTSARTRRNALDLMERLGISAEEISVVPAVEQHLADIGHPKDVFDAAYENAQARERTQILMDLANGCGGFVVGTGDLSEAALGWCTFNGDQMSMYHVNVGVPKTLIRRIISRIAEDRRGEEIASTLADIAATPISPELTPPDAQGKIAQKTEDIVGPYELHDFFLYHFCGNAFTPRKILFLAENAFAGTYDAETIRKWLKVFLRRFFSQQFKRSACPDGPKVFDVGLSPRGDWRMPSDAEAAMWLDELDD</sequence>
<keyword evidence="6 7" id="KW-0520">NAD</keyword>
<dbReference type="InterPro" id="IPR022310">
    <property type="entry name" value="NAD/GMP_synthase"/>
</dbReference>
<dbReference type="Pfam" id="PF02540">
    <property type="entry name" value="NAD_synthase"/>
    <property type="match status" value="1"/>
</dbReference>
<dbReference type="NCBIfam" id="NF002730">
    <property type="entry name" value="PRK02628.1"/>
    <property type="match status" value="1"/>
</dbReference>
<dbReference type="InterPro" id="IPR041856">
    <property type="entry name" value="NAD+_synth_C"/>
</dbReference>
<evidence type="ECO:0000256" key="6">
    <source>
        <dbReference type="ARBA" id="ARBA00023027"/>
    </source>
</evidence>
<dbReference type="Gene3D" id="1.10.10.1140">
    <property type="entry name" value="Glutamine-dependent NAD+ synthetase, C-terminal domain"/>
    <property type="match status" value="1"/>
</dbReference>
<keyword evidence="4 7" id="KW-0547">Nucleotide-binding</keyword>
<comment type="similarity">
    <text evidence="9">Belongs to the NAD synthetase family.</text>
</comment>
<dbReference type="PIRSF" id="PIRSF006630">
    <property type="entry name" value="NADS_GAT"/>
    <property type="match status" value="1"/>
</dbReference>
<accession>A0A9D1NKG0</accession>
<dbReference type="Pfam" id="PF00795">
    <property type="entry name" value="CN_hydrolase"/>
    <property type="match status" value="1"/>
</dbReference>
<dbReference type="SUPFAM" id="SSF56317">
    <property type="entry name" value="Carbon-nitrogen hydrolase"/>
    <property type="match status" value="1"/>
</dbReference>
<dbReference type="PROSITE" id="PS50263">
    <property type="entry name" value="CN_HYDROLASE"/>
    <property type="match status" value="1"/>
</dbReference>
<dbReference type="Gene3D" id="3.60.110.10">
    <property type="entry name" value="Carbon-nitrogen hydrolase"/>
    <property type="match status" value="1"/>
</dbReference>
<evidence type="ECO:0000256" key="4">
    <source>
        <dbReference type="ARBA" id="ARBA00022741"/>
    </source>
</evidence>
<evidence type="ECO:0000313" key="11">
    <source>
        <dbReference type="EMBL" id="HIV04832.1"/>
    </source>
</evidence>
<dbReference type="GO" id="GO:0009435">
    <property type="term" value="P:NAD+ biosynthetic process"/>
    <property type="evidence" value="ECO:0007669"/>
    <property type="project" value="UniProtKB-UniRule"/>
</dbReference>
<dbReference type="AlphaFoldDB" id="A0A9D1NKG0"/>
<reference evidence="11" key="1">
    <citation type="submission" date="2020-10" db="EMBL/GenBank/DDBJ databases">
        <authorList>
            <person name="Gilroy R."/>
        </authorList>
    </citation>
    <scope>NUCLEOTIDE SEQUENCE</scope>
    <source>
        <strain evidence="11">10669</strain>
    </source>
</reference>
<dbReference type="NCBIfam" id="TIGR00552">
    <property type="entry name" value="nadE"/>
    <property type="match status" value="1"/>
</dbReference>
<dbReference type="GO" id="GO:0008795">
    <property type="term" value="F:NAD+ synthase activity"/>
    <property type="evidence" value="ECO:0007669"/>
    <property type="project" value="UniProtKB-UniRule"/>
</dbReference>
<feature type="binding site" evidence="7">
    <location>
        <position position="449"/>
    </location>
    <ligand>
        <name>deamido-NAD(+)</name>
        <dbReference type="ChEBI" id="CHEBI:58437"/>
        <note>ligand shared between two neighboring subunits</note>
    </ligand>
</feature>
<feature type="binding site" evidence="7">
    <location>
        <position position="473"/>
    </location>
    <ligand>
        <name>ATP</name>
        <dbReference type="ChEBI" id="CHEBI:30616"/>
    </ligand>
</feature>
<feature type="active site" description="Nucleophile; for glutaminase activity" evidence="7">
    <location>
        <position position="173"/>
    </location>
</feature>